<keyword evidence="2" id="KW-1185">Reference proteome</keyword>
<dbReference type="Proteomes" id="UP000037035">
    <property type="component" value="Unassembled WGS sequence"/>
</dbReference>
<protein>
    <submittedName>
        <fullName evidence="1">Uncharacterized protein</fullName>
    </submittedName>
</protein>
<accession>A0A0L6V261</accession>
<feature type="non-terminal residue" evidence="1">
    <location>
        <position position="121"/>
    </location>
</feature>
<organism evidence="1 2">
    <name type="scientific">Puccinia sorghi</name>
    <dbReference type="NCBI Taxonomy" id="27349"/>
    <lineage>
        <taxon>Eukaryota</taxon>
        <taxon>Fungi</taxon>
        <taxon>Dikarya</taxon>
        <taxon>Basidiomycota</taxon>
        <taxon>Pucciniomycotina</taxon>
        <taxon>Pucciniomycetes</taxon>
        <taxon>Pucciniales</taxon>
        <taxon>Pucciniaceae</taxon>
        <taxon>Puccinia</taxon>
    </lineage>
</organism>
<comment type="caution">
    <text evidence="1">The sequence shown here is derived from an EMBL/GenBank/DDBJ whole genome shotgun (WGS) entry which is preliminary data.</text>
</comment>
<gene>
    <name evidence="1" type="ORF">VP01_2837g1</name>
</gene>
<proteinExistence type="predicted"/>
<dbReference type="EMBL" id="LAVV01007765">
    <property type="protein sequence ID" value="KNZ54838.1"/>
    <property type="molecule type" value="Genomic_DNA"/>
</dbReference>
<dbReference type="VEuPathDB" id="FungiDB:VP01_2837g1"/>
<name>A0A0L6V261_9BASI</name>
<evidence type="ECO:0000313" key="2">
    <source>
        <dbReference type="Proteomes" id="UP000037035"/>
    </source>
</evidence>
<dbReference type="AlphaFoldDB" id="A0A0L6V261"/>
<reference evidence="1 2" key="1">
    <citation type="submission" date="2015-08" db="EMBL/GenBank/DDBJ databases">
        <title>Next Generation Sequencing and Analysis of the Genome of Puccinia sorghi L Schw, the Causal Agent of Maize Common Rust.</title>
        <authorList>
            <person name="Rochi L."/>
            <person name="Burguener G."/>
            <person name="Darino M."/>
            <person name="Turjanski A."/>
            <person name="Kreff E."/>
            <person name="Dieguez M.J."/>
            <person name="Sacco F."/>
        </authorList>
    </citation>
    <scope>NUCLEOTIDE SEQUENCE [LARGE SCALE GENOMIC DNA]</scope>
    <source>
        <strain evidence="1 2">RO10H11247</strain>
    </source>
</reference>
<sequence>MYHWACLVRISNSSNFYSSCHSKNCLLSTTQNSSSTWKNSGFPLLLAGLPEVVKLITLALKEQHHELKSLFHQQKINSLQNINSNFATWHSKITNFALWTAQNLYVTIELTSKEQCHQAQT</sequence>
<evidence type="ECO:0000313" key="1">
    <source>
        <dbReference type="EMBL" id="KNZ54838.1"/>
    </source>
</evidence>